<reference evidence="2 3" key="1">
    <citation type="submission" date="2016-10" db="EMBL/GenBank/DDBJ databases">
        <authorList>
            <person name="de Groot N.N."/>
        </authorList>
    </citation>
    <scope>NUCLEOTIDE SEQUENCE [LARGE SCALE GENOMIC DNA]</scope>
    <source>
        <strain evidence="2 3">CGMCC 4.5506</strain>
    </source>
</reference>
<evidence type="ECO:0000313" key="2">
    <source>
        <dbReference type="EMBL" id="SDD12255.1"/>
    </source>
</evidence>
<sequence>MTIEDTTNDNRSEKDTEVAGDVVEPTEQTTPPLPPAGWEPYSPPPVAPSGWEPYSPPPRQVAPAGWEPYSPPPRQVVPSGWEPYSPPPRQVRPSGWEPYGPPPRQVAPTGWEPYSPPPVAPMGWEPYSPPVGQPEPVKANNGAGALAAKDGWTAGKAITNLWSSSTSPGVWIAVQGVGWKLLSPASDSGHSHLTLLAMLAKNYRLAVSYHEDARGQIDQLVV</sequence>
<evidence type="ECO:0000256" key="1">
    <source>
        <dbReference type="SAM" id="MobiDB-lite"/>
    </source>
</evidence>
<proteinExistence type="predicted"/>
<feature type="region of interest" description="Disordered" evidence="1">
    <location>
        <begin position="1"/>
        <end position="114"/>
    </location>
</feature>
<organism evidence="2 3">
    <name type="scientific">Prauserella marina</name>
    <dbReference type="NCBI Taxonomy" id="530584"/>
    <lineage>
        <taxon>Bacteria</taxon>
        <taxon>Bacillati</taxon>
        <taxon>Actinomycetota</taxon>
        <taxon>Actinomycetes</taxon>
        <taxon>Pseudonocardiales</taxon>
        <taxon>Pseudonocardiaceae</taxon>
        <taxon>Prauserella</taxon>
    </lineage>
</organism>
<protein>
    <submittedName>
        <fullName evidence="2">Uncharacterized protein</fullName>
    </submittedName>
</protein>
<feature type="compositionally biased region" description="Pro residues" evidence="1">
    <location>
        <begin position="31"/>
        <end position="47"/>
    </location>
</feature>
<gene>
    <name evidence="2" type="ORF">SAMN05421630_10614</name>
</gene>
<feature type="compositionally biased region" description="Basic and acidic residues" evidence="1">
    <location>
        <begin position="8"/>
        <end position="17"/>
    </location>
</feature>
<accession>A0A1G6S7W3</accession>
<dbReference type="Proteomes" id="UP000199494">
    <property type="component" value="Unassembled WGS sequence"/>
</dbReference>
<dbReference type="AlphaFoldDB" id="A0A1G6S7W3"/>
<keyword evidence="3" id="KW-1185">Reference proteome</keyword>
<dbReference type="STRING" id="530584.SAMN05421630_10614"/>
<evidence type="ECO:0000313" key="3">
    <source>
        <dbReference type="Proteomes" id="UP000199494"/>
    </source>
</evidence>
<name>A0A1G6S7W3_9PSEU</name>
<dbReference type="RefSeq" id="WP_091805399.1">
    <property type="nucleotide sequence ID" value="NZ_FMZE01000006.1"/>
</dbReference>
<dbReference type="EMBL" id="FMZE01000006">
    <property type="protein sequence ID" value="SDD12255.1"/>
    <property type="molecule type" value="Genomic_DNA"/>
</dbReference>